<dbReference type="PANTHER" id="PTHR42783">
    <property type="entry name" value="GLUTAMATE SYNTHASE [NADPH] SMALL CHAIN"/>
    <property type="match status" value="1"/>
</dbReference>
<dbReference type="RefSeq" id="WP_106002700.1">
    <property type="nucleotide sequence ID" value="NZ_CP027527.1"/>
</dbReference>
<proteinExistence type="predicted"/>
<dbReference type="GO" id="GO:0046872">
    <property type="term" value="F:metal ion binding"/>
    <property type="evidence" value="ECO:0007669"/>
    <property type="project" value="UniProtKB-KW"/>
</dbReference>
<dbReference type="NCBIfam" id="NF009410">
    <property type="entry name" value="PRK12771.1"/>
    <property type="match status" value="1"/>
</dbReference>
<feature type="domain" description="4Fe-4S ferredoxin-type" evidence="4">
    <location>
        <begin position="620"/>
        <end position="649"/>
    </location>
</feature>
<gene>
    <name evidence="5" type="primary">dsrL</name>
    <name evidence="5" type="ORF">MGR_3364</name>
</gene>
<protein>
    <submittedName>
        <fullName evidence="5">Hdr-like menaquinol oxidoreductase subunit</fullName>
    </submittedName>
</protein>
<dbReference type="PROSITE" id="PS51379">
    <property type="entry name" value="4FE4S_FER_2"/>
    <property type="match status" value="1"/>
</dbReference>
<dbReference type="SUPFAM" id="SSF46548">
    <property type="entry name" value="alpha-helical ferredoxin"/>
    <property type="match status" value="2"/>
</dbReference>
<dbReference type="PROSITE" id="PS00198">
    <property type="entry name" value="4FE4S_FER_1"/>
    <property type="match status" value="1"/>
</dbReference>
<evidence type="ECO:0000313" key="5">
    <source>
        <dbReference type="EMBL" id="CAM75800.1"/>
    </source>
</evidence>
<keyword evidence="1" id="KW-0479">Metal-binding</keyword>
<dbReference type="InterPro" id="IPR036188">
    <property type="entry name" value="FAD/NAD-bd_sf"/>
</dbReference>
<dbReference type="Pfam" id="PF00037">
    <property type="entry name" value="Fer4"/>
    <property type="match status" value="1"/>
</dbReference>
<dbReference type="InterPro" id="IPR017896">
    <property type="entry name" value="4Fe4S_Fe-S-bd"/>
</dbReference>
<dbReference type="EMBL" id="CU459003">
    <property type="protein sequence ID" value="CAM75800.1"/>
    <property type="molecule type" value="Genomic_DNA"/>
</dbReference>
<dbReference type="GO" id="GO:0051536">
    <property type="term" value="F:iron-sulfur cluster binding"/>
    <property type="evidence" value="ECO:0007669"/>
    <property type="project" value="UniProtKB-KW"/>
</dbReference>
<evidence type="ECO:0000259" key="4">
    <source>
        <dbReference type="PROSITE" id="PS51379"/>
    </source>
</evidence>
<dbReference type="InterPro" id="IPR017900">
    <property type="entry name" value="4Fe4S_Fe_S_CS"/>
</dbReference>
<evidence type="ECO:0000256" key="3">
    <source>
        <dbReference type="ARBA" id="ARBA00023014"/>
    </source>
</evidence>
<keyword evidence="3" id="KW-0411">Iron-sulfur</keyword>
<keyword evidence="2" id="KW-0408">Iron</keyword>
<dbReference type="SUPFAM" id="SSF51971">
    <property type="entry name" value="Nucleotide-binding domain"/>
    <property type="match status" value="1"/>
</dbReference>
<name>A4TYU3_9PROT</name>
<dbReference type="Gene3D" id="3.50.50.60">
    <property type="entry name" value="FAD/NAD(P)-binding domain"/>
    <property type="match status" value="3"/>
</dbReference>
<sequence>MAKTTAKAITEGKNFRRYKDGATEYPQWTDAIFQASWSHKCPTYVLRTPPCSGSCPSGHDIRGWLDIVRGMEKPAADQSWQQYAFARMTEANPFPSIMGRVCPAPCEQGCNRNMVEEHIGINSVEHFIGDWAIQNAAGFAAPAVETGKHVAVIGGGPAGLSAAYQLRKRGIAVTLFEANAELGGFMRYGIPGYRVPRDVLDSECKRIIDMGVTVKTDTRVGRDITIAQLEEQFDAVFWGVGTHKGRGLPVPGWEGTPNCVSGIAFLKAFNEGRLQAVTGRIIVVGGGDTSIDVASVARRLGHIKEVSAQDRIEHVIFGEAAHDVASAAKREGCETTLTSLFPVEKMMAAQREVDDAKREGIDIKGGVMPLEVLKGPDGRAIGLKMCKCTMNGMVPEPQAGTEFIIEADLIVAAIGQKGDLEGLPELDNGNGFINADKTMRIPGRPKHFVGGDVVRPHLLTTAIGHGRIAAASIAEFLETGEISKRPKVDVHHWKLLNKLRETNLSPAEYDGQPTRGTSDAKFAVHNYEDRGANDIITHEDLFLGHFTHNPRRHRQEIHIGADEVIGNFTERLLPLDEKQAVDEAKRCMSCGLCFECDNCVVFCPQTAVSRVAKNERTTGRYVETDYSKCIGCHICADVCPTGFIQMGLGE</sequence>
<dbReference type="InterPro" id="IPR028261">
    <property type="entry name" value="DPD_II"/>
</dbReference>
<reference evidence="5" key="1">
    <citation type="journal article" date="2007" name="J. Bacteriol.">
        <title>Comparative genome analysis of four magnetotactic bacteria reveals a complex set of group-specific genes implicated in magnetosome biomineralization and function.</title>
        <authorList>
            <person name="Richter M."/>
            <person name="Kube M."/>
            <person name="Bazylinski D.A."/>
            <person name="Lombardot T."/>
            <person name="Gloeckner F.O."/>
            <person name="Reinhardt R."/>
            <person name="Schueler D."/>
        </authorList>
    </citation>
    <scope>NUCLEOTIDE SEQUENCE</scope>
    <source>
        <strain evidence="5">MSR-1</strain>
    </source>
</reference>
<dbReference type="GO" id="GO:0016491">
    <property type="term" value="F:oxidoreductase activity"/>
    <property type="evidence" value="ECO:0007669"/>
    <property type="project" value="InterPro"/>
</dbReference>
<evidence type="ECO:0000256" key="1">
    <source>
        <dbReference type="ARBA" id="ARBA00022723"/>
    </source>
</evidence>
<dbReference type="Pfam" id="PF07992">
    <property type="entry name" value="Pyr_redox_2"/>
    <property type="match status" value="1"/>
</dbReference>
<dbReference type="Gene3D" id="3.30.70.20">
    <property type="match status" value="1"/>
</dbReference>
<dbReference type="Pfam" id="PF14691">
    <property type="entry name" value="Fer4_20"/>
    <property type="match status" value="1"/>
</dbReference>
<dbReference type="InterPro" id="IPR009051">
    <property type="entry name" value="Helical_ferredxn"/>
</dbReference>
<dbReference type="PRINTS" id="PR00419">
    <property type="entry name" value="ADXRDTASE"/>
</dbReference>
<dbReference type="InterPro" id="IPR023753">
    <property type="entry name" value="FAD/NAD-binding_dom"/>
</dbReference>
<dbReference type="AlphaFoldDB" id="A4TYU3"/>
<organism evidence="5">
    <name type="scientific">Magnetospirillum gryphiswaldense</name>
    <dbReference type="NCBI Taxonomy" id="55518"/>
    <lineage>
        <taxon>Bacteria</taxon>
        <taxon>Pseudomonadati</taxon>
        <taxon>Pseudomonadota</taxon>
        <taxon>Alphaproteobacteria</taxon>
        <taxon>Rhodospirillales</taxon>
        <taxon>Rhodospirillaceae</taxon>
        <taxon>Magnetospirillum</taxon>
    </lineage>
</organism>
<dbReference type="Gene3D" id="1.10.1060.10">
    <property type="entry name" value="Alpha-helical ferredoxin"/>
    <property type="match status" value="1"/>
</dbReference>
<accession>A4TYU3</accession>
<dbReference type="PANTHER" id="PTHR42783:SF3">
    <property type="entry name" value="GLUTAMATE SYNTHASE [NADPH] SMALL CHAIN-RELATED"/>
    <property type="match status" value="1"/>
</dbReference>
<evidence type="ECO:0000256" key="2">
    <source>
        <dbReference type="ARBA" id="ARBA00023004"/>
    </source>
</evidence>